<evidence type="ECO:0000313" key="3">
    <source>
        <dbReference type="Proteomes" id="UP000072741"/>
    </source>
</evidence>
<sequence>MLDGGASEGRGGARRSRQLEPGDLRLLILDALAAQPSHGYELIKAVGEWVGGDYSPSPGTVYPTLALLEDLGLARSEASDGGRKRFHLTPQGQAEREAQAAAIAAVRERLANARARAHARRLPEIRRAMENLKMALRLRLEGEAEATELVRRLAEIIDRAAVEVERASTAPEQKERP</sequence>
<dbReference type="Proteomes" id="UP000072741">
    <property type="component" value="Unassembled WGS sequence"/>
</dbReference>
<dbReference type="SUPFAM" id="SSF46785">
    <property type="entry name" value="Winged helix' DNA-binding domain"/>
    <property type="match status" value="1"/>
</dbReference>
<organism evidence="2 3">
    <name type="scientific">Pseudacidovorax intermedius</name>
    <dbReference type="NCBI Taxonomy" id="433924"/>
    <lineage>
        <taxon>Bacteria</taxon>
        <taxon>Pseudomonadati</taxon>
        <taxon>Pseudomonadota</taxon>
        <taxon>Betaproteobacteria</taxon>
        <taxon>Burkholderiales</taxon>
        <taxon>Comamonadaceae</taxon>
        <taxon>Pseudacidovorax</taxon>
    </lineage>
</organism>
<evidence type="ECO:0000313" key="2">
    <source>
        <dbReference type="EMBL" id="KTT26780.1"/>
    </source>
</evidence>
<comment type="caution">
    <text evidence="2">The sequence shown here is derived from an EMBL/GenBank/DDBJ whole genome shotgun (WGS) entry which is preliminary data.</text>
</comment>
<gene>
    <name evidence="2" type="ORF">NS331_03400</name>
</gene>
<dbReference type="PANTHER" id="PTHR43252">
    <property type="entry name" value="TRANSCRIPTIONAL REGULATOR YQJI"/>
    <property type="match status" value="1"/>
</dbReference>
<name>A0A147HA47_9BURK</name>
<dbReference type="PANTHER" id="PTHR43252:SF7">
    <property type="entry name" value="TRANSCRIPTIONAL REGULATOR YQJI"/>
    <property type="match status" value="1"/>
</dbReference>
<proteinExistence type="predicted"/>
<reference evidence="2 3" key="1">
    <citation type="journal article" date="2016" name="Front. Microbiol.">
        <title>Genomic Resource of Rice Seed Associated Bacteria.</title>
        <authorList>
            <person name="Midha S."/>
            <person name="Bansal K."/>
            <person name="Sharma S."/>
            <person name="Kumar N."/>
            <person name="Patil P.P."/>
            <person name="Chaudhry V."/>
            <person name="Patil P.B."/>
        </authorList>
    </citation>
    <scope>NUCLEOTIDE SEQUENCE [LARGE SCALE GENOMIC DNA]</scope>
    <source>
        <strain evidence="2 3">NS331</strain>
    </source>
</reference>
<feature type="domain" description="Transcription regulator PadR N-terminal" evidence="1">
    <location>
        <begin position="28"/>
        <end position="97"/>
    </location>
</feature>
<dbReference type="EMBL" id="LDSL01000026">
    <property type="protein sequence ID" value="KTT26780.1"/>
    <property type="molecule type" value="Genomic_DNA"/>
</dbReference>
<dbReference type="InterPro" id="IPR036390">
    <property type="entry name" value="WH_DNA-bd_sf"/>
</dbReference>
<dbReference type="InterPro" id="IPR036388">
    <property type="entry name" value="WH-like_DNA-bd_sf"/>
</dbReference>
<accession>A0A147HA47</accession>
<dbReference type="PATRIC" id="fig|433924.3.peg.2463"/>
<dbReference type="AlphaFoldDB" id="A0A147HA47"/>
<protein>
    <recommendedName>
        <fullName evidence="1">Transcription regulator PadR N-terminal domain-containing protein</fullName>
    </recommendedName>
</protein>
<keyword evidence="3" id="KW-1185">Reference proteome</keyword>
<evidence type="ECO:0000259" key="1">
    <source>
        <dbReference type="Pfam" id="PF03551"/>
    </source>
</evidence>
<dbReference type="Gene3D" id="1.10.10.10">
    <property type="entry name" value="Winged helix-like DNA-binding domain superfamily/Winged helix DNA-binding domain"/>
    <property type="match status" value="1"/>
</dbReference>
<dbReference type="Pfam" id="PF03551">
    <property type="entry name" value="PadR"/>
    <property type="match status" value="1"/>
</dbReference>
<dbReference type="InterPro" id="IPR005149">
    <property type="entry name" value="Tscrpt_reg_PadR_N"/>
</dbReference>